<feature type="domain" description="CheC-like protein" evidence="9">
    <location>
        <begin position="35"/>
        <end position="70"/>
    </location>
</feature>
<dbReference type="Gene3D" id="2.30.330.10">
    <property type="entry name" value="SpoA-like"/>
    <property type="match status" value="1"/>
</dbReference>
<dbReference type="eggNOG" id="COG1776">
    <property type="taxonomic scope" value="Bacteria"/>
</dbReference>
<dbReference type="STRING" id="643648.Slip_0966"/>
<keyword evidence="11" id="KW-1185">Reference proteome</keyword>
<comment type="similarity">
    <text evidence="2">Belongs to the FliN/MopA/SpaO family.</text>
</comment>
<gene>
    <name evidence="10" type="ordered locus">Slip_0966</name>
</gene>
<dbReference type="Pfam" id="PF04509">
    <property type="entry name" value="CheC"/>
    <property type="match status" value="2"/>
</dbReference>
<protein>
    <submittedName>
        <fullName evidence="10">CheC, inhibitor of MCP methylation / FliN fusion protein</fullName>
    </submittedName>
</protein>
<feature type="region of interest" description="Disordered" evidence="7">
    <location>
        <begin position="227"/>
        <end position="256"/>
    </location>
</feature>
<name>D7CM10_SYNLT</name>
<keyword evidence="3" id="KW-1003">Cell membrane</keyword>
<comment type="subcellular location">
    <subcellularLocation>
        <location evidence="1">Cell membrane</location>
        <topology evidence="1">Peripheral membrane protein</topology>
        <orientation evidence="1">Cytoplasmic side</orientation>
    </subcellularLocation>
</comment>
<dbReference type="InterPro" id="IPR012826">
    <property type="entry name" value="FliN"/>
</dbReference>
<evidence type="ECO:0000256" key="7">
    <source>
        <dbReference type="SAM" id="MobiDB-lite"/>
    </source>
</evidence>
<dbReference type="NCBIfam" id="TIGR02480">
    <property type="entry name" value="fliN"/>
    <property type="match status" value="1"/>
</dbReference>
<dbReference type="GO" id="GO:0005886">
    <property type="term" value="C:plasma membrane"/>
    <property type="evidence" value="ECO:0007669"/>
    <property type="project" value="UniProtKB-SubCell"/>
</dbReference>
<evidence type="ECO:0000313" key="10">
    <source>
        <dbReference type="EMBL" id="ADI01745.1"/>
    </source>
</evidence>
<dbReference type="HOGENOM" id="CLU_033893_0_0_9"/>
<evidence type="ECO:0000256" key="1">
    <source>
        <dbReference type="ARBA" id="ARBA00004413"/>
    </source>
</evidence>
<sequence length="400" mass="42678">MPDGILSQEEIDALLRGEVAFHEEKKPDATLTDTERDVLGEIGNISMGTAATTLSTLLRRKVSITTPQVKLTTRQQLQTDYPLPYLLIEVEYTDGLSGSNILVVKKEDAAVIADLMMGGDGSGRGQELGEIELSAVSEAMNQMMGSATTSLSSMFDRRIEIAPPRLTLVDLGKENIDAKLGQEYQDIVQILFRMEIEGLVDSEIMQIMPLEAAKSMVSTLMGGVPETSDAVAASPPPLAGVSGPQTSTPSGGKPEEIPIVPPPPPLSMPSVNGGALYEQAFAQTVAGGAGVKKSEIAVQPVQFAPLTPEVRYVEPQNISLIMDVPLNVSVELGRTRKTIKEILDLGPGSIVQLEKLAGEPVDILVNGKLIAKGEVVVIDENYGVRVTAIISPMDRVSKLQ</sequence>
<proteinExistence type="inferred from homology"/>
<feature type="domain" description="CheC-like protein" evidence="9">
    <location>
        <begin position="131"/>
        <end position="166"/>
    </location>
</feature>
<dbReference type="AlphaFoldDB" id="D7CM10"/>
<dbReference type="PANTHER" id="PTHR43484">
    <property type="match status" value="1"/>
</dbReference>
<dbReference type="RefSeq" id="WP_013175147.1">
    <property type="nucleotide sequence ID" value="NC_014220.1"/>
</dbReference>
<reference evidence="10 11" key="2">
    <citation type="journal article" date="2010" name="Stand. Genomic Sci.">
        <title>Complete genome sequence of Syntrophothermus lipocalidus type strain (TGB-C1).</title>
        <authorList>
            <person name="Djao O.D."/>
            <person name="Zhang X."/>
            <person name="Lucas S."/>
            <person name="Lapidus A."/>
            <person name="Del Rio T.G."/>
            <person name="Nolan M."/>
            <person name="Tice H."/>
            <person name="Cheng J.F."/>
            <person name="Han C."/>
            <person name="Tapia R."/>
            <person name="Goodwin L."/>
            <person name="Pitluck S."/>
            <person name="Liolios K."/>
            <person name="Ivanova N."/>
            <person name="Mavromatis K."/>
            <person name="Mikhailova N."/>
            <person name="Ovchinnikova G."/>
            <person name="Pati A."/>
            <person name="Brambilla E."/>
            <person name="Chen A."/>
            <person name="Palaniappan K."/>
            <person name="Land M."/>
            <person name="Hauser L."/>
            <person name="Chang Y.J."/>
            <person name="Jeffries C.D."/>
            <person name="Rohde M."/>
            <person name="Sikorski J."/>
            <person name="Spring S."/>
            <person name="Goker M."/>
            <person name="Detter J.C."/>
            <person name="Woyke T."/>
            <person name="Bristow J."/>
            <person name="Eisen J.A."/>
            <person name="Markowitz V."/>
            <person name="Hugenholtz P."/>
            <person name="Kyrpides N.C."/>
            <person name="Klenk H.P."/>
        </authorList>
    </citation>
    <scope>NUCLEOTIDE SEQUENCE [LARGE SCALE GENOMIC DNA]</scope>
    <source>
        <strain evidence="11">DSM 12680 / TGB-C1</strain>
    </source>
</reference>
<dbReference type="InterPro" id="IPR036429">
    <property type="entry name" value="SpoA-like_sf"/>
</dbReference>
<dbReference type="InterPro" id="IPR001172">
    <property type="entry name" value="FliN_T3SS_HrcQb"/>
</dbReference>
<dbReference type="InterPro" id="IPR001543">
    <property type="entry name" value="FliN-like_C"/>
</dbReference>
<dbReference type="eggNOG" id="COG1886">
    <property type="taxonomic scope" value="Bacteria"/>
</dbReference>
<evidence type="ECO:0000313" key="11">
    <source>
        <dbReference type="Proteomes" id="UP000000378"/>
    </source>
</evidence>
<evidence type="ECO:0000259" key="8">
    <source>
        <dbReference type="Pfam" id="PF01052"/>
    </source>
</evidence>
<accession>D7CM10</accession>
<reference evidence="11" key="1">
    <citation type="journal article" date="2010" name="Stand. Genomic Sci.">
        <title>Complete genome sequence of Syntrophothermus lipocalidus type strain (TGB-C1T).</title>
        <authorList>
            <consortium name="US DOE Joint Genome Institute (JGI-PGF)"/>
            <person name="Djao O."/>
            <person name="Zhang X."/>
            <person name="Lucas S."/>
            <person name="Lapidus A."/>
            <person name="Glavina Del Rio T."/>
            <person name="Nolan M."/>
            <person name="Tice H."/>
            <person name="Cheng J."/>
            <person name="Han C."/>
            <person name="Tapia R."/>
            <person name="Goodwin L."/>
            <person name="Pitluck S."/>
            <person name="Liolios K."/>
            <person name="Ivanova N."/>
            <person name="Mavromatis K."/>
            <person name="Mikhailova N."/>
            <person name="Ovchinnikova G."/>
            <person name="Pati A."/>
            <person name="Brambilla E."/>
            <person name="Chen A."/>
            <person name="Palaniappan K."/>
            <person name="Land M."/>
            <person name="Hauser L."/>
            <person name="Chang Y."/>
            <person name="Jeffries C."/>
            <person name="Rohde M."/>
            <person name="Sikorski J."/>
            <person name="Spring S."/>
            <person name="Goker M."/>
            <person name="Detter J."/>
            <person name="Woyke T."/>
            <person name="Bristow J."/>
            <person name="Eisen J."/>
            <person name="Markowitz V."/>
            <person name="Hugenholtz P."/>
            <person name="Kyrpides N."/>
            <person name="Klenk H."/>
        </authorList>
    </citation>
    <scope>NUCLEOTIDE SEQUENCE [LARGE SCALE GENOMIC DNA]</scope>
    <source>
        <strain evidence="11">DSM 12680 / TGB-C1</strain>
    </source>
</reference>
<feature type="domain" description="Flagellar motor switch protein FliN-like C-terminal" evidence="8">
    <location>
        <begin position="320"/>
        <end position="390"/>
    </location>
</feature>
<dbReference type="InterPro" id="IPR051469">
    <property type="entry name" value="FliN/MopA/SpaO"/>
</dbReference>
<dbReference type="GO" id="GO:0003774">
    <property type="term" value="F:cytoskeletal motor activity"/>
    <property type="evidence" value="ECO:0007669"/>
    <property type="project" value="InterPro"/>
</dbReference>
<keyword evidence="6" id="KW-0472">Membrane</keyword>
<evidence type="ECO:0000256" key="3">
    <source>
        <dbReference type="ARBA" id="ARBA00022475"/>
    </source>
</evidence>
<evidence type="ECO:0000259" key="9">
    <source>
        <dbReference type="Pfam" id="PF04509"/>
    </source>
</evidence>
<evidence type="ECO:0000256" key="4">
    <source>
        <dbReference type="ARBA" id="ARBA00022500"/>
    </source>
</evidence>
<dbReference type="GO" id="GO:0071973">
    <property type="term" value="P:bacterial-type flagellum-dependent cell motility"/>
    <property type="evidence" value="ECO:0007669"/>
    <property type="project" value="InterPro"/>
</dbReference>
<dbReference type="GO" id="GO:0016787">
    <property type="term" value="F:hydrolase activity"/>
    <property type="evidence" value="ECO:0007669"/>
    <property type="project" value="InterPro"/>
</dbReference>
<dbReference type="GO" id="GO:0009425">
    <property type="term" value="C:bacterial-type flagellum basal body"/>
    <property type="evidence" value="ECO:0007669"/>
    <property type="project" value="InterPro"/>
</dbReference>
<dbReference type="SUPFAM" id="SSF103039">
    <property type="entry name" value="CheC-like"/>
    <property type="match status" value="1"/>
</dbReference>
<dbReference type="NCBIfam" id="NF005995">
    <property type="entry name" value="PRK08119.1"/>
    <property type="match status" value="1"/>
</dbReference>
<dbReference type="KEGG" id="slp:Slip_0966"/>
<evidence type="ECO:0000256" key="6">
    <source>
        <dbReference type="ARBA" id="ARBA00023136"/>
    </source>
</evidence>
<dbReference type="EMBL" id="CP002048">
    <property type="protein sequence ID" value="ADI01745.1"/>
    <property type="molecule type" value="Genomic_DNA"/>
</dbReference>
<dbReference type="InterPro" id="IPR007597">
    <property type="entry name" value="CheC"/>
</dbReference>
<dbReference type="PANTHER" id="PTHR43484:SF1">
    <property type="entry name" value="FLAGELLAR MOTOR SWITCH PROTEIN FLIN"/>
    <property type="match status" value="1"/>
</dbReference>
<dbReference type="OrthoDB" id="9773459at2"/>
<organism evidence="10 11">
    <name type="scientific">Syntrophothermus lipocalidus (strain DSM 12680 / TGB-C1)</name>
    <dbReference type="NCBI Taxonomy" id="643648"/>
    <lineage>
        <taxon>Bacteria</taxon>
        <taxon>Bacillati</taxon>
        <taxon>Bacillota</taxon>
        <taxon>Clostridia</taxon>
        <taxon>Eubacteriales</taxon>
        <taxon>Syntrophomonadaceae</taxon>
        <taxon>Syntrophothermus</taxon>
    </lineage>
</organism>
<dbReference type="Pfam" id="PF01052">
    <property type="entry name" value="FliMN_C"/>
    <property type="match status" value="1"/>
</dbReference>
<evidence type="ECO:0000256" key="2">
    <source>
        <dbReference type="ARBA" id="ARBA00009226"/>
    </source>
</evidence>
<dbReference type="InterPro" id="IPR028976">
    <property type="entry name" value="CheC-like_sf"/>
</dbReference>
<dbReference type="GO" id="GO:0006935">
    <property type="term" value="P:chemotaxis"/>
    <property type="evidence" value="ECO:0007669"/>
    <property type="project" value="UniProtKB-KW"/>
</dbReference>
<evidence type="ECO:0000256" key="5">
    <source>
        <dbReference type="ARBA" id="ARBA00022779"/>
    </source>
</evidence>
<dbReference type="SUPFAM" id="SSF101801">
    <property type="entry name" value="Surface presentation of antigens (SPOA)"/>
    <property type="match status" value="1"/>
</dbReference>
<keyword evidence="4" id="KW-0145">Chemotaxis</keyword>
<dbReference type="Gene3D" id="3.40.1550.10">
    <property type="entry name" value="CheC-like"/>
    <property type="match status" value="1"/>
</dbReference>
<dbReference type="Proteomes" id="UP000000378">
    <property type="component" value="Chromosome"/>
</dbReference>
<keyword evidence="5" id="KW-0283">Flagellar rotation</keyword>
<dbReference type="CDD" id="cd17907">
    <property type="entry name" value="FliY_FliN-Y"/>
    <property type="match status" value="1"/>
</dbReference>
<dbReference type="PRINTS" id="PR00956">
    <property type="entry name" value="FLGMOTORFLIN"/>
</dbReference>